<dbReference type="KEGG" id="mdr:MDOR_33120"/>
<organism evidence="1 2">
    <name type="scientific">Mycolicibacterium doricum</name>
    <dbReference type="NCBI Taxonomy" id="126673"/>
    <lineage>
        <taxon>Bacteria</taxon>
        <taxon>Bacillati</taxon>
        <taxon>Actinomycetota</taxon>
        <taxon>Actinomycetes</taxon>
        <taxon>Mycobacteriales</taxon>
        <taxon>Mycobacteriaceae</taxon>
        <taxon>Mycolicibacterium</taxon>
    </lineage>
</organism>
<dbReference type="AlphaFoldDB" id="A0A7I7VYA5"/>
<dbReference type="Proteomes" id="UP000467201">
    <property type="component" value="Chromosome"/>
</dbReference>
<gene>
    <name evidence="1" type="ORF">MDOR_33120</name>
</gene>
<reference evidence="1 2" key="1">
    <citation type="journal article" date="2019" name="Emerg. Microbes Infect.">
        <title>Comprehensive subspecies identification of 175 nontuberculous mycobacteria species based on 7547 genomic profiles.</title>
        <authorList>
            <person name="Matsumoto Y."/>
            <person name="Kinjo T."/>
            <person name="Motooka D."/>
            <person name="Nabeya D."/>
            <person name="Jung N."/>
            <person name="Uechi K."/>
            <person name="Horii T."/>
            <person name="Iida T."/>
            <person name="Fujita J."/>
            <person name="Nakamura S."/>
        </authorList>
    </citation>
    <scope>NUCLEOTIDE SEQUENCE [LARGE SCALE GENOMIC DNA]</scope>
    <source>
        <strain evidence="1 2">JCM 12405</strain>
    </source>
</reference>
<evidence type="ECO:0000313" key="2">
    <source>
        <dbReference type="Proteomes" id="UP000467201"/>
    </source>
</evidence>
<name>A0A7I7VYA5_9MYCO</name>
<sequence>MHIARSGRICGTALVRGTGYWANDVATWRAGVRVSALDGFYKSWENARRTFGQGTPQPGTDFDKSPQLTDLGSGTTMCSELTVATGKISSMT</sequence>
<protein>
    <submittedName>
        <fullName evidence="1">Uncharacterized protein</fullName>
    </submittedName>
</protein>
<dbReference type="EMBL" id="AP022605">
    <property type="protein sequence ID" value="BBZ09143.1"/>
    <property type="molecule type" value="Genomic_DNA"/>
</dbReference>
<evidence type="ECO:0000313" key="1">
    <source>
        <dbReference type="EMBL" id="BBZ09143.1"/>
    </source>
</evidence>
<proteinExistence type="predicted"/>
<accession>A0A7I7VYA5</accession>